<protein>
    <submittedName>
        <fullName evidence="2">Uncharacterized protein</fullName>
    </submittedName>
</protein>
<dbReference type="Proteomes" id="UP000008493">
    <property type="component" value="Unassembled WGS sequence"/>
</dbReference>
<organism evidence="2 3">
    <name type="scientific">Agaricus bisporus var. burnettii (strain JB137-S8 / ATCC MYA-4627 / FGSC 10392)</name>
    <name type="common">White button mushroom</name>
    <dbReference type="NCBI Taxonomy" id="597362"/>
    <lineage>
        <taxon>Eukaryota</taxon>
        <taxon>Fungi</taxon>
        <taxon>Dikarya</taxon>
        <taxon>Basidiomycota</taxon>
        <taxon>Agaricomycotina</taxon>
        <taxon>Agaricomycetes</taxon>
        <taxon>Agaricomycetidae</taxon>
        <taxon>Agaricales</taxon>
        <taxon>Agaricineae</taxon>
        <taxon>Agaricaceae</taxon>
        <taxon>Agaricus</taxon>
    </lineage>
</organism>
<reference evidence="3" key="1">
    <citation type="journal article" date="2012" name="Proc. Natl. Acad. Sci. U.S.A.">
        <title>Genome sequence of the button mushroom Agaricus bisporus reveals mechanisms governing adaptation to a humic-rich ecological niche.</title>
        <authorList>
            <person name="Morin E."/>
            <person name="Kohler A."/>
            <person name="Baker A.R."/>
            <person name="Foulongne-Oriol M."/>
            <person name="Lombard V."/>
            <person name="Nagy L.G."/>
            <person name="Ohm R.A."/>
            <person name="Patyshakuliyeva A."/>
            <person name="Brun A."/>
            <person name="Aerts A.L."/>
            <person name="Bailey A.M."/>
            <person name="Billette C."/>
            <person name="Coutinho P.M."/>
            <person name="Deakin G."/>
            <person name="Doddapaneni H."/>
            <person name="Floudas D."/>
            <person name="Grimwood J."/>
            <person name="Hilden K."/>
            <person name="Kuees U."/>
            <person name="LaButti K.M."/>
            <person name="Lapidus A."/>
            <person name="Lindquist E.A."/>
            <person name="Lucas S.M."/>
            <person name="Murat C."/>
            <person name="Riley R.W."/>
            <person name="Salamov A.A."/>
            <person name="Schmutz J."/>
            <person name="Subramanian V."/>
            <person name="Woesten H.A.B."/>
            <person name="Xu J."/>
            <person name="Eastwood D.C."/>
            <person name="Foster G.D."/>
            <person name="Sonnenberg A.S."/>
            <person name="Cullen D."/>
            <person name="de Vries R.P."/>
            <person name="Lundell T."/>
            <person name="Hibbett D.S."/>
            <person name="Henrissat B."/>
            <person name="Burton K.S."/>
            <person name="Kerrigan R.W."/>
            <person name="Challen M.P."/>
            <person name="Grigoriev I.V."/>
            <person name="Martin F."/>
        </authorList>
    </citation>
    <scope>NUCLEOTIDE SEQUENCE [LARGE SCALE GENOMIC DNA]</scope>
    <source>
        <strain evidence="3">JB137-S8 / ATCC MYA-4627 / FGSC 10392</strain>
    </source>
</reference>
<dbReference type="EMBL" id="JH971427">
    <property type="protein sequence ID" value="EKM74797.1"/>
    <property type="molecule type" value="Genomic_DNA"/>
</dbReference>
<keyword evidence="1" id="KW-0472">Membrane</keyword>
<evidence type="ECO:0000313" key="2">
    <source>
        <dbReference type="EMBL" id="EKM74797.1"/>
    </source>
</evidence>
<name>K5WW55_AGABU</name>
<feature type="transmembrane region" description="Helical" evidence="1">
    <location>
        <begin position="6"/>
        <end position="23"/>
    </location>
</feature>
<evidence type="ECO:0000256" key="1">
    <source>
        <dbReference type="SAM" id="Phobius"/>
    </source>
</evidence>
<keyword evidence="1" id="KW-0812">Transmembrane</keyword>
<dbReference type="KEGG" id="abp:AGABI1DRAFT116713"/>
<dbReference type="GeneID" id="18825213"/>
<dbReference type="InParanoid" id="K5WW55"/>
<sequence length="84" mass="9967">MVKVNIYWVVTAWLVIFDILDCIKVRRNETRSRHHESTAQNWSGEVGGRMKLFSSKSKESKHPKTWRRTRVRTARMANRCFVTS</sequence>
<keyword evidence="3" id="KW-1185">Reference proteome</keyword>
<dbReference type="AlphaFoldDB" id="K5WW55"/>
<dbReference type="RefSeq" id="XP_007334541.1">
    <property type="nucleotide sequence ID" value="XM_007334479.1"/>
</dbReference>
<gene>
    <name evidence="2" type="ORF">AGABI1DRAFT_116713</name>
</gene>
<proteinExistence type="predicted"/>
<keyword evidence="1" id="KW-1133">Transmembrane helix</keyword>
<dbReference type="HOGENOM" id="CLU_2526929_0_0_1"/>
<evidence type="ECO:0000313" key="3">
    <source>
        <dbReference type="Proteomes" id="UP000008493"/>
    </source>
</evidence>
<accession>K5WW55</accession>